<reference evidence="3 4" key="1">
    <citation type="submission" date="2015-11" db="EMBL/GenBank/DDBJ databases">
        <title>Whole-Genome Sequence of Candidatus Oderbacter manganicum from the National Park Lower Oder Valley, Germany.</title>
        <authorList>
            <person name="Braun B."/>
            <person name="Liere K."/>
            <person name="Szewzyk U."/>
        </authorList>
    </citation>
    <scope>NUCLEOTIDE SEQUENCE [LARGE SCALE GENOMIC DNA]</scope>
    <source>
        <strain evidence="3 4">OTSz_A_272</strain>
    </source>
</reference>
<dbReference type="RefSeq" id="WP_066766609.1">
    <property type="nucleotide sequence ID" value="NZ_CP013244.1"/>
</dbReference>
<evidence type="ECO:0000313" key="3">
    <source>
        <dbReference type="EMBL" id="ANP44483.1"/>
    </source>
</evidence>
<evidence type="ECO:0008006" key="5">
    <source>
        <dbReference type="Google" id="ProtNLM"/>
    </source>
</evidence>
<feature type="region of interest" description="Disordered" evidence="1">
    <location>
        <begin position="224"/>
        <end position="243"/>
    </location>
</feature>
<dbReference type="InParanoid" id="A0A1B1AD50"/>
<organism evidence="3 4">
    <name type="scientific">Candidatus Viadribacter manganicus</name>
    <dbReference type="NCBI Taxonomy" id="1759059"/>
    <lineage>
        <taxon>Bacteria</taxon>
        <taxon>Pseudomonadati</taxon>
        <taxon>Pseudomonadota</taxon>
        <taxon>Alphaproteobacteria</taxon>
        <taxon>Hyphomonadales</taxon>
        <taxon>Hyphomonadaceae</taxon>
        <taxon>Candidatus Viadribacter</taxon>
    </lineage>
</organism>
<keyword evidence="4" id="KW-1185">Reference proteome</keyword>
<accession>A0A1B1AD50</accession>
<feature type="signal peptide" evidence="2">
    <location>
        <begin position="1"/>
        <end position="26"/>
    </location>
</feature>
<evidence type="ECO:0000313" key="4">
    <source>
        <dbReference type="Proteomes" id="UP000092498"/>
    </source>
</evidence>
<protein>
    <recommendedName>
        <fullName evidence="5">DUF3047 domain-containing protein</fullName>
    </recommendedName>
</protein>
<keyword evidence="2" id="KW-0732">Signal</keyword>
<dbReference type="OrthoDB" id="7679318at2"/>
<proteinExistence type="predicted"/>
<evidence type="ECO:0000256" key="1">
    <source>
        <dbReference type="SAM" id="MobiDB-lite"/>
    </source>
</evidence>
<dbReference type="AlphaFoldDB" id="A0A1B1AD50"/>
<name>A0A1B1AD50_9PROT</name>
<evidence type="ECO:0000256" key="2">
    <source>
        <dbReference type="SAM" id="SignalP"/>
    </source>
</evidence>
<dbReference type="EMBL" id="CP013244">
    <property type="protein sequence ID" value="ANP44483.1"/>
    <property type="molecule type" value="Genomic_DNA"/>
</dbReference>
<dbReference type="KEGG" id="cbot:ATE48_00370"/>
<sequence length="295" mass="32209">MTKPLVPLLALLFVAFGATATLSARAQLAPPDAASAQSEPSETRRFRGVYVHGWEARLFVEAGRENEPPSWVSMTSAARASLEQVLPSAFEPGEGFRVVVEFDGRRSPPGRYGHLNAYTHSVLIERLISARLESRPTAFCDAEASVVWRGANDRTYTVSASTTGPTCAHSVALLIVRNASGEIVWTDAMPTAHVMGLNTPATRTPMTAALQEWIGYGARGETTRELPPWPHEQEPPESAGGFEFAPESWINRETYLEMRARAEPMFCYVQGMESLACLVENGNRLEKIGVQAFAG</sequence>
<dbReference type="Proteomes" id="UP000092498">
    <property type="component" value="Chromosome"/>
</dbReference>
<gene>
    <name evidence="3" type="ORF">ATE48_00370</name>
</gene>
<feature type="chain" id="PRO_5008518599" description="DUF3047 domain-containing protein" evidence="2">
    <location>
        <begin position="27"/>
        <end position="295"/>
    </location>
</feature>